<dbReference type="CDD" id="cd06164">
    <property type="entry name" value="S2P-M50_SpoIVFB_CBS"/>
    <property type="match status" value="1"/>
</dbReference>
<dbReference type="InterPro" id="IPR008915">
    <property type="entry name" value="Peptidase_M50"/>
</dbReference>
<proteinExistence type="inferred from homology"/>
<dbReference type="GO" id="GO:0008237">
    <property type="term" value="F:metallopeptidase activity"/>
    <property type="evidence" value="ECO:0007669"/>
    <property type="project" value="UniProtKB-KW"/>
</dbReference>
<keyword evidence="10" id="KW-0482">Metalloprotease</keyword>
<evidence type="ECO:0000256" key="3">
    <source>
        <dbReference type="ARBA" id="ARBA00007931"/>
    </source>
</evidence>
<dbReference type="GO" id="GO:0046872">
    <property type="term" value="F:metal ion binding"/>
    <property type="evidence" value="ECO:0007669"/>
    <property type="project" value="UniProtKB-KW"/>
</dbReference>
<dbReference type="Pfam" id="PF02163">
    <property type="entry name" value="Peptidase_M50"/>
    <property type="match status" value="1"/>
</dbReference>
<dbReference type="OrthoDB" id="9781963at2"/>
<keyword evidence="7" id="KW-0378">Hydrolase</keyword>
<dbReference type="PANTHER" id="PTHR39188:SF3">
    <property type="entry name" value="STAGE IV SPORULATION PROTEIN FB"/>
    <property type="match status" value="1"/>
</dbReference>
<evidence type="ECO:0000256" key="5">
    <source>
        <dbReference type="ARBA" id="ARBA00022692"/>
    </source>
</evidence>
<dbReference type="Proteomes" id="UP000320806">
    <property type="component" value="Unassembled WGS sequence"/>
</dbReference>
<dbReference type="EMBL" id="VFMO01000001">
    <property type="protein sequence ID" value="TQJ14824.1"/>
    <property type="molecule type" value="Genomic_DNA"/>
</dbReference>
<reference evidence="14 15" key="1">
    <citation type="submission" date="2019-06" db="EMBL/GenBank/DDBJ databases">
        <title>Sequencing the genomes of 1000 actinobacteria strains.</title>
        <authorList>
            <person name="Klenk H.-P."/>
        </authorList>
    </citation>
    <scope>NUCLEOTIDE SEQUENCE [LARGE SCALE GENOMIC DNA]</scope>
    <source>
        <strain evidence="14 15">DSM 19828</strain>
    </source>
</reference>
<evidence type="ECO:0000256" key="10">
    <source>
        <dbReference type="ARBA" id="ARBA00023049"/>
    </source>
</evidence>
<organism evidence="14 15">
    <name type="scientific">Yimella lutea</name>
    <dbReference type="NCBI Taxonomy" id="587872"/>
    <lineage>
        <taxon>Bacteria</taxon>
        <taxon>Bacillati</taxon>
        <taxon>Actinomycetota</taxon>
        <taxon>Actinomycetes</taxon>
        <taxon>Micrococcales</taxon>
        <taxon>Dermacoccaceae</taxon>
        <taxon>Yimella</taxon>
    </lineage>
</organism>
<feature type="domain" description="Peptidase M50" evidence="13">
    <location>
        <begin position="143"/>
        <end position="185"/>
    </location>
</feature>
<feature type="transmembrane region" description="Helical" evidence="12">
    <location>
        <begin position="20"/>
        <end position="39"/>
    </location>
</feature>
<keyword evidence="4 14" id="KW-0645">Protease</keyword>
<feature type="transmembrane region" description="Helical" evidence="12">
    <location>
        <begin position="217"/>
        <end position="238"/>
    </location>
</feature>
<evidence type="ECO:0000256" key="12">
    <source>
        <dbReference type="SAM" id="Phobius"/>
    </source>
</evidence>
<dbReference type="PANTHER" id="PTHR39188">
    <property type="entry name" value="MEMBRANE-ASSOCIATED ZINC METALLOPROTEASE M50B"/>
    <property type="match status" value="1"/>
</dbReference>
<name>A0A542EHN5_9MICO</name>
<dbReference type="GO" id="GO:0006508">
    <property type="term" value="P:proteolysis"/>
    <property type="evidence" value="ECO:0007669"/>
    <property type="project" value="UniProtKB-KW"/>
</dbReference>
<evidence type="ECO:0000259" key="13">
    <source>
        <dbReference type="Pfam" id="PF02163"/>
    </source>
</evidence>
<feature type="transmembrane region" description="Helical" evidence="12">
    <location>
        <begin position="188"/>
        <end position="210"/>
    </location>
</feature>
<keyword evidence="9 12" id="KW-1133">Transmembrane helix</keyword>
<gene>
    <name evidence="14" type="ORF">FB459_2333</name>
</gene>
<evidence type="ECO:0000256" key="4">
    <source>
        <dbReference type="ARBA" id="ARBA00022670"/>
    </source>
</evidence>
<comment type="cofactor">
    <cofactor evidence="1">
        <name>Zn(2+)</name>
        <dbReference type="ChEBI" id="CHEBI:29105"/>
    </cofactor>
</comment>
<keyword evidence="8" id="KW-0862">Zinc</keyword>
<evidence type="ECO:0000256" key="8">
    <source>
        <dbReference type="ARBA" id="ARBA00022833"/>
    </source>
</evidence>
<dbReference type="RefSeq" id="WP_141928573.1">
    <property type="nucleotide sequence ID" value="NZ_BAABCI010000027.1"/>
</dbReference>
<dbReference type="GO" id="GO:0016020">
    <property type="term" value="C:membrane"/>
    <property type="evidence" value="ECO:0007669"/>
    <property type="project" value="UniProtKB-SubCell"/>
</dbReference>
<comment type="similarity">
    <text evidence="3">Belongs to the peptidase M50B family.</text>
</comment>
<keyword evidence="5 12" id="KW-0812">Transmembrane</keyword>
<evidence type="ECO:0000313" key="15">
    <source>
        <dbReference type="Proteomes" id="UP000320806"/>
    </source>
</evidence>
<dbReference type="AlphaFoldDB" id="A0A542EHN5"/>
<feature type="transmembrane region" description="Helical" evidence="12">
    <location>
        <begin position="139"/>
        <end position="160"/>
    </location>
</feature>
<protein>
    <submittedName>
        <fullName evidence="14">Zn-dependent protease</fullName>
    </submittedName>
</protein>
<accession>A0A542EHN5</accession>
<evidence type="ECO:0000256" key="7">
    <source>
        <dbReference type="ARBA" id="ARBA00022801"/>
    </source>
</evidence>
<evidence type="ECO:0000313" key="14">
    <source>
        <dbReference type="EMBL" id="TQJ14824.1"/>
    </source>
</evidence>
<feature type="transmembrane region" description="Helical" evidence="12">
    <location>
        <begin position="51"/>
        <end position="70"/>
    </location>
</feature>
<feature type="transmembrane region" description="Helical" evidence="12">
    <location>
        <begin position="111"/>
        <end position="132"/>
    </location>
</feature>
<keyword evidence="11 12" id="KW-0472">Membrane</keyword>
<keyword evidence="6" id="KW-0479">Metal-binding</keyword>
<evidence type="ECO:0000256" key="11">
    <source>
        <dbReference type="ARBA" id="ARBA00023136"/>
    </source>
</evidence>
<evidence type="ECO:0000256" key="1">
    <source>
        <dbReference type="ARBA" id="ARBA00001947"/>
    </source>
</evidence>
<keyword evidence="15" id="KW-1185">Reference proteome</keyword>
<evidence type="ECO:0000256" key="6">
    <source>
        <dbReference type="ARBA" id="ARBA00022723"/>
    </source>
</evidence>
<comment type="subcellular location">
    <subcellularLocation>
        <location evidence="2">Membrane</location>
        <topology evidence="2">Multi-pass membrane protein</topology>
    </subcellularLocation>
</comment>
<sequence length="376" mass="39749">MTQTPQPAPGLKIGSLRGVPVFIGRSWVLIAVVIVFTFGPQVRRALPELGTTAYVVAFAYVVGLLISVLVHEAAHALAGQWRGFEVHQIVADLWGGHTSFTKEGRTAGSSAIVAAVGPLSNALLALIGFGVLQLDLPDVARLLVVAFTWANGLVAAFNLLPGFPLDGGHLVEAGVWAATGNRNKGTVVAGWCGRLVTLAVIAVLIVWPMVQGRPLSLIGTIWIALIASFMWFGASAAINRGNVSSQLGSVALRDILRPLSAAPYDISVEHLPPYDTVLMAPNGEPEGFVPAGSAMMVPLDQRAATPASALMLKPSGPWVVRLEHDEDAEHDLSKLVDNAARHGEVAERTVVLAPDGRPVGWIERDELIAAVRSAVR</sequence>
<evidence type="ECO:0000256" key="9">
    <source>
        <dbReference type="ARBA" id="ARBA00022989"/>
    </source>
</evidence>
<comment type="caution">
    <text evidence="14">The sequence shown here is derived from an EMBL/GenBank/DDBJ whole genome shotgun (WGS) entry which is preliminary data.</text>
</comment>
<evidence type="ECO:0000256" key="2">
    <source>
        <dbReference type="ARBA" id="ARBA00004141"/>
    </source>
</evidence>